<keyword evidence="2" id="KW-1185">Reference proteome</keyword>
<dbReference type="AlphaFoldDB" id="A0A930UW66"/>
<reference evidence="1" key="1">
    <citation type="submission" date="2020-11" db="EMBL/GenBank/DDBJ databases">
        <title>Nocardioides sp. CBS4Y-1, whole genome shotgun sequence.</title>
        <authorList>
            <person name="Tuo L."/>
        </authorList>
    </citation>
    <scope>NUCLEOTIDE SEQUENCE</scope>
    <source>
        <strain evidence="1">CBS4Y-1</strain>
    </source>
</reference>
<proteinExistence type="predicted"/>
<evidence type="ECO:0000313" key="2">
    <source>
        <dbReference type="Proteomes" id="UP000656804"/>
    </source>
</evidence>
<dbReference type="EMBL" id="JADIVZ010000001">
    <property type="protein sequence ID" value="MBF4160180.1"/>
    <property type="molecule type" value="Genomic_DNA"/>
</dbReference>
<dbReference type="RefSeq" id="WP_194501445.1">
    <property type="nucleotide sequence ID" value="NZ_JADIVZ010000001.1"/>
</dbReference>
<accession>A0A930UW66</accession>
<gene>
    <name evidence="1" type="ORF">ISG29_00645</name>
</gene>
<dbReference type="Proteomes" id="UP000656804">
    <property type="component" value="Unassembled WGS sequence"/>
</dbReference>
<evidence type="ECO:0000313" key="1">
    <source>
        <dbReference type="EMBL" id="MBF4160180.1"/>
    </source>
</evidence>
<organism evidence="1 2">
    <name type="scientific">Nocardioides acrostichi</name>
    <dbReference type="NCBI Taxonomy" id="2784339"/>
    <lineage>
        <taxon>Bacteria</taxon>
        <taxon>Bacillati</taxon>
        <taxon>Actinomycetota</taxon>
        <taxon>Actinomycetes</taxon>
        <taxon>Propionibacteriales</taxon>
        <taxon>Nocardioidaceae</taxon>
        <taxon>Nocardioides</taxon>
    </lineage>
</organism>
<protein>
    <submittedName>
        <fullName evidence="1">Uncharacterized protein</fullName>
    </submittedName>
</protein>
<sequence>MITGLDEYPIHQLPQPLMLPGSSDRNFYDRSYFNGFDRSGAVFFISGIGYYPNLGTKDAYFMVHRVGADGDIAGGTNTAVHLGEAIDHDRMNQRVGGFSLEILEPLQKLRLVIDDVEGISADLTWNGLFPVAQEEHHLMLSAKVRPIIDAQRFAQVGSWTGALAIDGDEYDVRPDEWMGSRDRSWGIRPVGESEPPGKPADPPFDGMWWLYCPVAFDEFFMVFIVQEEPDGFRTLNDVTRIWRDGRVEQMGWPRIAIDYRSGTRLPTGGVITCATPEGAEVRVDIEAVMNTATHIGAGYGGDSGWTHGVWRGEGFVERITHDLADPEVAGRLPFGLIDSTGRFTWHEGGSARTGWGLFEHGVLGQHRPSGFTDWFVHAP</sequence>
<name>A0A930UW66_9ACTN</name>
<dbReference type="SUPFAM" id="SSF159245">
    <property type="entry name" value="AttH-like"/>
    <property type="match status" value="1"/>
</dbReference>
<comment type="caution">
    <text evidence="1">The sequence shown here is derived from an EMBL/GenBank/DDBJ whole genome shotgun (WGS) entry which is preliminary data.</text>
</comment>